<evidence type="ECO:0000256" key="8">
    <source>
        <dbReference type="ARBA" id="ARBA00023136"/>
    </source>
</evidence>
<dbReference type="InterPro" id="IPR036709">
    <property type="entry name" value="Autotransporte_beta_dom_sf"/>
</dbReference>
<dbReference type="RefSeq" id="WP_285097466.1">
    <property type="nucleotide sequence ID" value="NZ_CP126975.1"/>
</dbReference>
<organism evidence="12 13">
    <name type="scientific">Gallibacterium anatis</name>
    <dbReference type="NCBI Taxonomy" id="750"/>
    <lineage>
        <taxon>Bacteria</taxon>
        <taxon>Pseudomonadati</taxon>
        <taxon>Pseudomonadota</taxon>
        <taxon>Gammaproteobacteria</taxon>
        <taxon>Pasteurellales</taxon>
        <taxon>Pasteurellaceae</taxon>
        <taxon>Gallibacterium</taxon>
    </lineage>
</organism>
<evidence type="ECO:0000256" key="2">
    <source>
        <dbReference type="ARBA" id="ARBA00004442"/>
    </source>
</evidence>
<dbReference type="PROSITE" id="PS51691">
    <property type="entry name" value="PEPTIDASE_S6"/>
    <property type="match status" value="1"/>
</dbReference>
<dbReference type="SUPFAM" id="SSF103515">
    <property type="entry name" value="Autotransporter"/>
    <property type="match status" value="1"/>
</dbReference>
<dbReference type="GO" id="GO:0005576">
    <property type="term" value="C:extracellular region"/>
    <property type="evidence" value="ECO:0007669"/>
    <property type="project" value="UniProtKB-SubCell"/>
</dbReference>
<evidence type="ECO:0000259" key="11">
    <source>
        <dbReference type="PROSITE" id="PS51691"/>
    </source>
</evidence>
<dbReference type="GO" id="GO:0009279">
    <property type="term" value="C:cell outer membrane"/>
    <property type="evidence" value="ECO:0007669"/>
    <property type="project" value="UniProtKB-SubCell"/>
</dbReference>
<dbReference type="InterPro" id="IPR057393">
    <property type="entry name" value="PIC_HAP1_IgA0_b-sol2"/>
</dbReference>
<dbReference type="InterPro" id="IPR004899">
    <property type="entry name" value="Pertactin_central"/>
</dbReference>
<comment type="subcellular location">
    <subcellularLocation>
        <location evidence="1">Cell envelope</location>
    </subcellularLocation>
    <subcellularLocation>
        <location evidence="2">Cell outer membrane</location>
    </subcellularLocation>
    <subcellularLocation>
        <location evidence="3">Secreted</location>
    </subcellularLocation>
</comment>
<dbReference type="InterPro" id="IPR050909">
    <property type="entry name" value="Bact_Autotransporter_VF"/>
</dbReference>
<dbReference type="GO" id="GO:0006508">
    <property type="term" value="P:proteolysis"/>
    <property type="evidence" value="ECO:0007669"/>
    <property type="project" value="InterPro"/>
</dbReference>
<evidence type="ECO:0000256" key="10">
    <source>
        <dbReference type="SAM" id="MobiDB-lite"/>
    </source>
</evidence>
<dbReference type="PANTHER" id="PTHR12338">
    <property type="entry name" value="AUTOTRANSPORTER"/>
    <property type="match status" value="1"/>
</dbReference>
<dbReference type="InterPro" id="IPR011050">
    <property type="entry name" value="Pectin_lyase_fold/virulence"/>
</dbReference>
<keyword evidence="7" id="KW-0732">Signal</keyword>
<dbReference type="Pfam" id="PF02395">
    <property type="entry name" value="Peptidase_S6"/>
    <property type="match status" value="1"/>
</dbReference>
<evidence type="ECO:0000256" key="4">
    <source>
        <dbReference type="ARBA" id="ARBA00022452"/>
    </source>
</evidence>
<keyword evidence="9" id="KW-0998">Cell outer membrane</keyword>
<dbReference type="InterPro" id="IPR012332">
    <property type="entry name" value="Autotransporter_pectin_lyase_C"/>
</dbReference>
<keyword evidence="5" id="KW-0964">Secreted</keyword>
<dbReference type="Pfam" id="PF03212">
    <property type="entry name" value="Pertactin"/>
    <property type="match status" value="1"/>
</dbReference>
<dbReference type="Gene3D" id="2.160.20.20">
    <property type="match status" value="2"/>
</dbReference>
<keyword evidence="8" id="KW-0472">Membrane</keyword>
<dbReference type="Pfam" id="PF24078">
    <property type="entry name" value="Beta-sol_PIC_HAP1_IgA0_2nd"/>
    <property type="match status" value="1"/>
</dbReference>
<evidence type="ECO:0000256" key="7">
    <source>
        <dbReference type="ARBA" id="ARBA00022729"/>
    </source>
</evidence>
<evidence type="ECO:0000256" key="1">
    <source>
        <dbReference type="ARBA" id="ARBA00004196"/>
    </source>
</evidence>
<evidence type="ECO:0000313" key="12">
    <source>
        <dbReference type="EMBL" id="WIM80504.1"/>
    </source>
</evidence>
<dbReference type="SUPFAM" id="SSF51126">
    <property type="entry name" value="Pectin lyase-like"/>
    <property type="match status" value="1"/>
</dbReference>
<feature type="compositionally biased region" description="Basic and acidic residues" evidence="10">
    <location>
        <begin position="973"/>
        <end position="1229"/>
    </location>
</feature>
<evidence type="ECO:0000256" key="6">
    <source>
        <dbReference type="ARBA" id="ARBA00022692"/>
    </source>
</evidence>
<protein>
    <submittedName>
        <fullName evidence="12">S6 family peptidase</fullName>
    </submittedName>
</protein>
<accession>A0AAX3XE87</accession>
<sequence length="1531" mass="173465">MANASRVRADIDYQYFRDFAENKGQFTVGASNIPIFNKNNEKIGVMMQGIPMPDLNIANKNGGFASLIDNAFVSSVQHNRGYGSVQFGDQDNKPDSHTFDYLLTSRNEMTSGENGYLKKPRAYETDYHVPRLHKLVTEVAPISVTDAFIENNDKENYNTYGINGSGRFLSYVRVGSGDQSVYDLVENKITNITDAYNFLTGGGILGVHSVQGHTLWSKGNKLPDNTWVQDSRSLFGTDYGVMPTWGDAGDSGSPLLGYDSKLKKWVAIGVLIGGTQPPNAPYITVFNIHYPGYIKLVKDKFTAGIVQNNTNTEWEWAVDDNDKSTSHIHSEQASLKVNLYNESLSANDSHQSRPSIDYGQDVIFNGDTDGKLILNQDINQGAGALYFNTNFTVAPKEDQTWLGGGISIAEGKYVVWKVKNPENDRLSKIGAGMLYVNGKGKNLGDISIGDGTVIFNQREDENGLKQAFNKVGITSGRPILTLNSEDQINPDNLYFGFRGGRLDLNGNSLTMQYIRHSDSGAQIVNHNTNIGATLTLTGTEPFTADQIQWGQHGEKGKDLYEYKNQWAAGRTDYFVLVGDEPWRYYPTNQDSSKNWKFISSDKATAMQFIVDSKNTSTEFRYKTFEGTLGETDFNKGSNGALDVIYRPKIANSTLLLNGTINLNGNLEVEEGNVIISGRPVPHARDINNKEVILDNEWINTSHTASAMIVENSATLTIGRNVSEVNTIFSVTDKAVLNLGYRTGQDVCYRSNYSGNTQCDKPNYSQEVLNTIPQTLVKGHIILDNESTANLSNVIFQGRAIAKAGTHINLFSNSLWELTQNSQVGYLTLEDNAHIVLKSRRNGYTNLIVQNDLNGQGVLDFNTNIGSSLGNKLIVNGALRGSLTLLVKDQAKTLSTTDSLTLIQFNPNEENNFTFILQNSENGEPYVDAGAWRYKAKKNLDAIVLTNPYVNPDAPENIKERIKEKAAELQAKQAEQERLAKEQAEQERLAKEQAEQERLAKERAEQERAEQERLAKERAEQERAEQERLAKERAEQERAEQERLAKERAEQERLAKERAEQERLAQERAEQERLAKERAEQERLAQERAEQERLAKERAEQERLAQERAEQERLAKERAEQERLAKERAEQERLAKERAEQERLAKERAEQERLAQERAEQERLAKERAEQERLAQERAEQERLAQERAEQERLAKERAEQERLAKERAEQERLAQERAEQERLAQERAEQERLAKKQAVNISSTANMMLSEFAAEVNINLQFARLLNQQLATKNNKTTIWTNFAQQKTRHFSDNYRAYQQNLNINEIGIQSLINDKGQSVGAIFSNAYATNYLSDNATSTTKVNQVTLYLKQQLTPKSFVTMDISYGRSHNELKLKKQNEHFHRQMYSIGLGFGQSFSLFGIELQTLLGMRNYHYNNVSYQFNGININTKDLNLLNYYSELTIAKMWRTEDIEFKPLISLHYDNFAQRELNDKMNIDNISLKQDFGESVYYETGIDINFYQKWQISSRLGVGKGNNSRKAKNAEIKLSYLF</sequence>
<dbReference type="Gene3D" id="2.40.10.120">
    <property type="match status" value="1"/>
</dbReference>
<keyword evidence="13" id="KW-1185">Reference proteome</keyword>
<dbReference type="Gene3D" id="3.30.160.280">
    <property type="match status" value="1"/>
</dbReference>
<gene>
    <name evidence="12" type="ORF">QP018_04550</name>
</gene>
<evidence type="ECO:0000256" key="5">
    <source>
        <dbReference type="ARBA" id="ARBA00022525"/>
    </source>
</evidence>
<evidence type="ECO:0000313" key="13">
    <source>
        <dbReference type="Proteomes" id="UP001226750"/>
    </source>
</evidence>
<name>A0AAX3XE87_9PAST</name>
<dbReference type="EMBL" id="CP126975">
    <property type="protein sequence ID" value="WIM80504.1"/>
    <property type="molecule type" value="Genomic_DNA"/>
</dbReference>
<dbReference type="InterPro" id="IPR030396">
    <property type="entry name" value="Peptidase_S6_dom"/>
</dbReference>
<dbReference type="GO" id="GO:0004252">
    <property type="term" value="F:serine-type endopeptidase activity"/>
    <property type="evidence" value="ECO:0007669"/>
    <property type="project" value="InterPro"/>
</dbReference>
<feature type="domain" description="Peptidase S6" evidence="11">
    <location>
        <begin position="5"/>
        <end position="296"/>
    </location>
</feature>
<dbReference type="Proteomes" id="UP001226750">
    <property type="component" value="Chromosome"/>
</dbReference>
<feature type="region of interest" description="Disordered" evidence="10">
    <location>
        <begin position="972"/>
        <end position="1229"/>
    </location>
</feature>
<dbReference type="PANTHER" id="PTHR12338:SF10">
    <property type="entry name" value="ADHESION AND PENETRATION PROTEIN AUTOTRANSPORTER"/>
    <property type="match status" value="1"/>
</dbReference>
<proteinExistence type="predicted"/>
<reference evidence="12 13" key="1">
    <citation type="submission" date="2023-06" db="EMBL/GenBank/DDBJ databases">
        <title>Complete Genome Sequence of Gallibacterium anatis Strain BJF12, Isolated from a chicken with diarrhea.</title>
        <authorList>
            <person name="Guo F."/>
            <person name="Bu W."/>
            <person name="Xu F."/>
            <person name="Wen T."/>
        </authorList>
    </citation>
    <scope>NUCLEOTIDE SEQUENCE [LARGE SCALE GENOMIC DNA]</scope>
    <source>
        <strain evidence="12 13">BJF12</strain>
    </source>
</reference>
<evidence type="ECO:0000256" key="3">
    <source>
        <dbReference type="ARBA" id="ARBA00004613"/>
    </source>
</evidence>
<keyword evidence="4" id="KW-1134">Transmembrane beta strand</keyword>
<keyword evidence="6" id="KW-0812">Transmembrane</keyword>
<dbReference type="PRINTS" id="PR00921">
    <property type="entry name" value="IGASERPTASE"/>
</dbReference>
<evidence type="ECO:0000256" key="9">
    <source>
        <dbReference type="ARBA" id="ARBA00023237"/>
    </source>
</evidence>
<dbReference type="InterPro" id="IPR000710">
    <property type="entry name" value="Peptidase_S6"/>
</dbReference>